<evidence type="ECO:0000256" key="1">
    <source>
        <dbReference type="ARBA" id="ARBA00022670"/>
    </source>
</evidence>
<dbReference type="InterPro" id="IPR013647">
    <property type="entry name" value="OligopepF_N_dom"/>
</dbReference>
<gene>
    <name evidence="9" type="ORF">GCM10011391_25030</name>
</gene>
<comment type="cofactor">
    <cofactor evidence="6">
        <name>Zn(2+)</name>
        <dbReference type="ChEBI" id="CHEBI:29105"/>
    </cofactor>
    <text evidence="6">Binds 1 zinc ion.</text>
</comment>
<dbReference type="Gene3D" id="1.10.1370.20">
    <property type="entry name" value="Oligoendopeptidase f, C-terminal domain"/>
    <property type="match status" value="1"/>
</dbReference>
<feature type="domain" description="Peptidase M3A/M3B catalytic" evidence="7">
    <location>
        <begin position="204"/>
        <end position="578"/>
    </location>
</feature>
<keyword evidence="4 6" id="KW-0862">Zinc</keyword>
<reference evidence="9" key="1">
    <citation type="journal article" date="2014" name="Int. J. Syst. Evol. Microbiol.">
        <title>Complete genome sequence of Corynebacterium casei LMG S-19264T (=DSM 44701T), isolated from a smear-ripened cheese.</title>
        <authorList>
            <consortium name="US DOE Joint Genome Institute (JGI-PGF)"/>
            <person name="Walter F."/>
            <person name="Albersmeier A."/>
            <person name="Kalinowski J."/>
            <person name="Ruckert C."/>
        </authorList>
    </citation>
    <scope>NUCLEOTIDE SEQUENCE</scope>
    <source>
        <strain evidence="9">CGMCC 1.15371</strain>
    </source>
</reference>
<dbReference type="InterPro" id="IPR011977">
    <property type="entry name" value="Pept_M3B_clade3"/>
</dbReference>
<dbReference type="GO" id="GO:0004222">
    <property type="term" value="F:metalloendopeptidase activity"/>
    <property type="evidence" value="ECO:0007669"/>
    <property type="project" value="InterPro"/>
</dbReference>
<dbReference type="InterPro" id="IPR001567">
    <property type="entry name" value="Pept_M3A_M3B_dom"/>
</dbReference>
<evidence type="ECO:0000256" key="4">
    <source>
        <dbReference type="ARBA" id="ARBA00022833"/>
    </source>
</evidence>
<evidence type="ECO:0000313" key="10">
    <source>
        <dbReference type="Proteomes" id="UP000628775"/>
    </source>
</evidence>
<feature type="domain" description="Oligopeptidase F N-terminal" evidence="8">
    <location>
        <begin position="115"/>
        <end position="181"/>
    </location>
</feature>
<dbReference type="Pfam" id="PF01432">
    <property type="entry name" value="Peptidase_M3"/>
    <property type="match status" value="1"/>
</dbReference>
<dbReference type="NCBIfam" id="TIGR02290">
    <property type="entry name" value="M3_fam_3"/>
    <property type="match status" value="1"/>
</dbReference>
<name>A0A8J2YIF4_9BACL</name>
<keyword evidence="5 6" id="KW-0482">Metalloprotease</keyword>
<protein>
    <submittedName>
        <fullName evidence="9">Oligoendopeptidase</fullName>
    </submittedName>
</protein>
<evidence type="ECO:0000256" key="2">
    <source>
        <dbReference type="ARBA" id="ARBA00022723"/>
    </source>
</evidence>
<sequence>MTHLNQTWNLDAIFPGGSASEAFSAFFETLENETQAFYDTLQSSTAPKSLDHADNWLENLYTYENLAQRLVEASAFTSCLRAQNMQDKHADILSNSVQSLFARFKSCETLLDTQIAAIPEATWEALLKTDTLKDIQFSLNEKRRKAQEQLPVEQEQLVNALSVDGYHAWGDLYDVIVGEMTIPFNHPEKGEQELSVGQLANALTSSDRSIRQQAFNVWENVWKDQAALASSALNHLAGFRLSVYKQRGWDDVLKEPLDYNRMTRKTLETMWQTIESYKPHVVKYLRRKAELLGLEKLDWHDVEAPIAKEEKAVAYEEAAEFIIKNFSQFNPAMGTFAKKALENRWVEAEDRSGKRPGGFCTSFPLTKESRIFMTYSGSPSNVSTLAHELGHAYHQHVMNDIPYLNQDYAMNVAETASTFAELIVSDAAIKSSENKEGQLSLLEDKLQRAVAFFMNIHARFLFETRFYEERKKGLVSVDRLNNLMLEAQKEAFCDELSSYHPAFWESKLHFYITDVPFYNFPYTFGYMFSTGIYARALEEGPAFAEKYDALLRDTGAMTVEELALKHLGSNLEQDTFWKDACEQIVQDIDLFLKLTEK</sequence>
<dbReference type="Pfam" id="PF08439">
    <property type="entry name" value="Peptidase_M3_N"/>
    <property type="match status" value="1"/>
</dbReference>
<evidence type="ECO:0000313" key="9">
    <source>
        <dbReference type="EMBL" id="GGE45185.1"/>
    </source>
</evidence>
<comment type="similarity">
    <text evidence="6">Belongs to the peptidase M3 family.</text>
</comment>
<keyword evidence="2 6" id="KW-0479">Metal-binding</keyword>
<proteinExistence type="inferred from homology"/>
<dbReference type="InterPro" id="IPR034006">
    <property type="entry name" value="M3B_PepF_2"/>
</dbReference>
<keyword evidence="1 6" id="KW-0645">Protease</keyword>
<dbReference type="SUPFAM" id="SSF55486">
    <property type="entry name" value="Metalloproteases ('zincins'), catalytic domain"/>
    <property type="match status" value="1"/>
</dbReference>
<dbReference type="InterPro" id="IPR042088">
    <property type="entry name" value="OligoPept_F_C"/>
</dbReference>
<dbReference type="Gene3D" id="1.20.140.70">
    <property type="entry name" value="Oligopeptidase f, N-terminal domain"/>
    <property type="match status" value="1"/>
</dbReference>
<dbReference type="Proteomes" id="UP000628775">
    <property type="component" value="Unassembled WGS sequence"/>
</dbReference>
<dbReference type="GO" id="GO:0006508">
    <property type="term" value="P:proteolysis"/>
    <property type="evidence" value="ECO:0007669"/>
    <property type="project" value="UniProtKB-KW"/>
</dbReference>
<dbReference type="CDD" id="cd09607">
    <property type="entry name" value="M3B_PepF"/>
    <property type="match status" value="1"/>
</dbReference>
<keyword evidence="3 6" id="KW-0378">Hydrolase</keyword>
<dbReference type="GO" id="GO:0004181">
    <property type="term" value="F:metallocarboxypeptidase activity"/>
    <property type="evidence" value="ECO:0007669"/>
    <property type="project" value="InterPro"/>
</dbReference>
<organism evidence="9 10">
    <name type="scientific">Pullulanibacillus camelliae</name>
    <dbReference type="NCBI Taxonomy" id="1707096"/>
    <lineage>
        <taxon>Bacteria</taxon>
        <taxon>Bacillati</taxon>
        <taxon>Bacillota</taxon>
        <taxon>Bacilli</taxon>
        <taxon>Bacillales</taxon>
        <taxon>Sporolactobacillaceae</taxon>
        <taxon>Pullulanibacillus</taxon>
    </lineage>
</organism>
<evidence type="ECO:0000259" key="8">
    <source>
        <dbReference type="Pfam" id="PF08439"/>
    </source>
</evidence>
<evidence type="ECO:0000259" key="7">
    <source>
        <dbReference type="Pfam" id="PF01432"/>
    </source>
</evidence>
<reference evidence="9" key="2">
    <citation type="submission" date="2020-09" db="EMBL/GenBank/DDBJ databases">
        <authorList>
            <person name="Sun Q."/>
            <person name="Zhou Y."/>
        </authorList>
    </citation>
    <scope>NUCLEOTIDE SEQUENCE</scope>
    <source>
        <strain evidence="9">CGMCC 1.15371</strain>
    </source>
</reference>
<dbReference type="AlphaFoldDB" id="A0A8J2YIF4"/>
<dbReference type="PANTHER" id="PTHR34217:SF1">
    <property type="entry name" value="CARBOXYPEPTIDASE 1"/>
    <property type="match status" value="1"/>
</dbReference>
<dbReference type="GO" id="GO:0046872">
    <property type="term" value="F:metal ion binding"/>
    <property type="evidence" value="ECO:0007669"/>
    <property type="project" value="UniProtKB-UniRule"/>
</dbReference>
<evidence type="ECO:0000256" key="5">
    <source>
        <dbReference type="ARBA" id="ARBA00023049"/>
    </source>
</evidence>
<dbReference type="PANTHER" id="PTHR34217">
    <property type="entry name" value="METAL-DEPENDENT CARBOXYPEPTIDASE"/>
    <property type="match status" value="1"/>
</dbReference>
<dbReference type="RefSeq" id="WP_188694439.1">
    <property type="nucleotide sequence ID" value="NZ_BMIR01000011.1"/>
</dbReference>
<comment type="caution">
    <text evidence="9">The sequence shown here is derived from an EMBL/GenBank/DDBJ whole genome shotgun (WGS) entry which is preliminary data.</text>
</comment>
<keyword evidence="10" id="KW-1185">Reference proteome</keyword>
<dbReference type="InterPro" id="IPR001333">
    <property type="entry name" value="Peptidase_M32_Taq"/>
</dbReference>
<evidence type="ECO:0000256" key="3">
    <source>
        <dbReference type="ARBA" id="ARBA00022801"/>
    </source>
</evidence>
<dbReference type="EMBL" id="BMIR01000011">
    <property type="protein sequence ID" value="GGE45185.1"/>
    <property type="molecule type" value="Genomic_DNA"/>
</dbReference>
<accession>A0A8J2YIF4</accession>
<evidence type="ECO:0000256" key="6">
    <source>
        <dbReference type="RuleBase" id="RU003435"/>
    </source>
</evidence>